<dbReference type="Proteomes" id="UP000376235">
    <property type="component" value="Unassembled WGS sequence"/>
</dbReference>
<evidence type="ECO:0000313" key="7">
    <source>
        <dbReference type="EMBL" id="TCX50089.1"/>
    </source>
</evidence>
<evidence type="ECO:0000313" key="5">
    <source>
        <dbReference type="EMBL" id="TCX22551.1"/>
    </source>
</evidence>
<dbReference type="GO" id="GO:0003677">
    <property type="term" value="F:DNA binding"/>
    <property type="evidence" value="ECO:0007669"/>
    <property type="project" value="UniProtKB-KW"/>
</dbReference>
<accession>A0A483TN27</accession>
<feature type="domain" description="HTH gntR-type" evidence="4">
    <location>
        <begin position="12"/>
        <end position="80"/>
    </location>
</feature>
<reference evidence="11 13" key="2">
    <citation type="submission" date="2019-03" db="EMBL/GenBank/DDBJ databases">
        <authorList>
            <consortium name="Pathogen Informatics"/>
        </authorList>
    </citation>
    <scope>NUCLEOTIDE SEQUENCE [LARGE SCALE GENOMIC DNA]</scope>
    <source>
        <strain evidence="12">5012STDY7626358</strain>
        <strain evidence="11 13">5012STDY7626430</strain>
    </source>
</reference>
<dbReference type="PANTHER" id="PTHR44846">
    <property type="entry name" value="MANNOSYL-D-GLYCERATE TRANSPORT/METABOLISM SYSTEM REPRESSOR MNGR-RELATED"/>
    <property type="match status" value="1"/>
</dbReference>
<dbReference type="SMART" id="SM00345">
    <property type="entry name" value="HTH_GNTR"/>
    <property type="match status" value="1"/>
</dbReference>
<keyword evidence="3" id="KW-0804">Transcription</keyword>
<dbReference type="EMBL" id="SDCG01000020">
    <property type="protein sequence ID" value="TCX22551.1"/>
    <property type="molecule type" value="Genomic_DNA"/>
</dbReference>
<evidence type="ECO:0000256" key="2">
    <source>
        <dbReference type="ARBA" id="ARBA00023125"/>
    </source>
</evidence>
<evidence type="ECO:0000313" key="12">
    <source>
        <dbReference type="EMBL" id="VGM44312.1"/>
    </source>
</evidence>
<dbReference type="InterPro" id="IPR036390">
    <property type="entry name" value="WH_DNA-bd_sf"/>
</dbReference>
<dbReference type="Pfam" id="PF00392">
    <property type="entry name" value="GntR"/>
    <property type="match status" value="1"/>
</dbReference>
<gene>
    <name evidence="11" type="primary">mngR</name>
    <name evidence="5" type="ORF">ETE70_21375</name>
    <name evidence="7" type="ORF">ETE72_19340</name>
    <name evidence="9" type="ORF">ETE87_20390</name>
    <name evidence="8" type="ORF">ETE99_25860</name>
    <name evidence="6" type="ORF">ETF02_21775</name>
    <name evidence="10" type="ORF">ETH45_23495</name>
    <name evidence="12" type="ORF">SAMEA4873559_04868</name>
    <name evidence="11" type="ORF">SAMEA4873632_04988</name>
</gene>
<dbReference type="EMBL" id="CAAHCC010000015">
    <property type="protein sequence ID" value="VGL15105.1"/>
    <property type="molecule type" value="Genomic_DNA"/>
</dbReference>
<dbReference type="EMBL" id="SDCP01000055">
    <property type="protein sequence ID" value="TCX78370.1"/>
    <property type="molecule type" value="Genomic_DNA"/>
</dbReference>
<dbReference type="Pfam" id="PF07702">
    <property type="entry name" value="UTRA"/>
    <property type="match status" value="1"/>
</dbReference>
<dbReference type="PANTHER" id="PTHR44846:SF1">
    <property type="entry name" value="MANNOSYL-D-GLYCERATE TRANSPORT_METABOLISM SYSTEM REPRESSOR MNGR-RELATED"/>
    <property type="match status" value="1"/>
</dbReference>
<evidence type="ECO:0000313" key="9">
    <source>
        <dbReference type="EMBL" id="TCX86363.1"/>
    </source>
</evidence>
<evidence type="ECO:0000256" key="3">
    <source>
        <dbReference type="ARBA" id="ARBA00023163"/>
    </source>
</evidence>
<dbReference type="GO" id="GO:0003700">
    <property type="term" value="F:DNA-binding transcription factor activity"/>
    <property type="evidence" value="ECO:0007669"/>
    <property type="project" value="InterPro"/>
</dbReference>
<dbReference type="EMBL" id="SDDH01000057">
    <property type="protein sequence ID" value="TCY62792.1"/>
    <property type="molecule type" value="Genomic_DNA"/>
</dbReference>
<dbReference type="EMBL" id="SDCK01000023">
    <property type="protein sequence ID" value="TCX50089.1"/>
    <property type="molecule type" value="Genomic_DNA"/>
</dbReference>
<dbReference type="Gene3D" id="3.40.1410.10">
    <property type="entry name" value="Chorismate lyase-like"/>
    <property type="match status" value="1"/>
</dbReference>
<dbReference type="SUPFAM" id="SSF64288">
    <property type="entry name" value="Chorismate lyase-like"/>
    <property type="match status" value="1"/>
</dbReference>
<reference evidence="10" key="1">
    <citation type="submission" date="2019-01" db="EMBL/GenBank/DDBJ databases">
        <authorList>
            <person name="Lista F."/>
            <person name="Anselmo A."/>
        </authorList>
    </citation>
    <scope>NUCLEOTIDE SEQUENCE</scope>
    <source>
        <strain evidence="7">12S</strain>
        <strain evidence="10">14R</strain>
        <strain evidence="6">14S</strain>
        <strain evidence="5">16S</strain>
        <strain evidence="9">6S</strain>
        <strain evidence="8">7S</strain>
    </source>
</reference>
<evidence type="ECO:0000313" key="10">
    <source>
        <dbReference type="EMBL" id="TCY62792.1"/>
    </source>
</evidence>
<dbReference type="InterPro" id="IPR036388">
    <property type="entry name" value="WH-like_DNA-bd_sf"/>
</dbReference>
<dbReference type="SMART" id="SM00866">
    <property type="entry name" value="UTRA"/>
    <property type="match status" value="1"/>
</dbReference>
<dbReference type="RefSeq" id="WP_023158825.1">
    <property type="nucleotide sequence ID" value="NZ_CAAGTP010000016.1"/>
</dbReference>
<dbReference type="EMBL" id="SDCQ01000024">
    <property type="protein sequence ID" value="TCX86363.1"/>
    <property type="molecule type" value="Genomic_DNA"/>
</dbReference>
<keyword evidence="1" id="KW-0805">Transcription regulation</keyword>
<evidence type="ECO:0000313" key="13">
    <source>
        <dbReference type="Proteomes" id="UP000376235"/>
    </source>
</evidence>
<dbReference type="EMBL" id="CAAHDD010000016">
    <property type="protein sequence ID" value="VGM44312.1"/>
    <property type="molecule type" value="Genomic_DNA"/>
</dbReference>
<protein>
    <submittedName>
        <fullName evidence="10">GntR family transcriptional regulator</fullName>
    </submittedName>
</protein>
<dbReference type="GO" id="GO:0045892">
    <property type="term" value="P:negative regulation of DNA-templated transcription"/>
    <property type="evidence" value="ECO:0007669"/>
    <property type="project" value="TreeGrafter"/>
</dbReference>
<evidence type="ECO:0000256" key="1">
    <source>
        <dbReference type="ARBA" id="ARBA00023015"/>
    </source>
</evidence>
<dbReference type="PROSITE" id="PS50949">
    <property type="entry name" value="HTH_GNTR"/>
    <property type="match status" value="1"/>
</dbReference>
<dbReference type="InterPro" id="IPR000524">
    <property type="entry name" value="Tscrpt_reg_HTH_GntR"/>
</dbReference>
<name>A0A483TN27_KLEPN</name>
<evidence type="ECO:0000313" key="8">
    <source>
        <dbReference type="EMBL" id="TCX78370.1"/>
    </source>
</evidence>
<dbReference type="SUPFAM" id="SSF46785">
    <property type="entry name" value="Winged helix' DNA-binding domain"/>
    <property type="match status" value="1"/>
</dbReference>
<dbReference type="InterPro" id="IPR028978">
    <property type="entry name" value="Chorismate_lyase_/UTRA_dom_sf"/>
</dbReference>
<dbReference type="PRINTS" id="PR00035">
    <property type="entry name" value="HTHGNTR"/>
</dbReference>
<dbReference type="InterPro" id="IPR050679">
    <property type="entry name" value="Bact_HTH_transcr_reg"/>
</dbReference>
<dbReference type="Gene3D" id="1.10.10.10">
    <property type="entry name" value="Winged helix-like DNA-binding domain superfamily/Winged helix DNA-binding domain"/>
    <property type="match status" value="1"/>
</dbReference>
<dbReference type="EMBL" id="SDCI01000023">
    <property type="protein sequence ID" value="TCX39346.1"/>
    <property type="molecule type" value="Genomic_DNA"/>
</dbReference>
<sequence>MKEELDYSPGAKPLYAQLHDILLGKLKAGEYKKNDVLPTEAEFEEIFGVSRITARRALAELAAKGLVKRQAGIGTMVISTSEKQEVKARIRLVDGQQQHPIERNNLKLEQLVPPGGVAQAFELNDDKTPLWLLTRTIYRQNEQPAQVNYIWLTTRLHHLTLDALKNGLYSMLENNNENIESFQDVITAEMPTEDDCRILHIDTREPLLVKTRKGYNDRGELVEFSIAKHIASCYQYIVENSR</sequence>
<dbReference type="AlphaFoldDB" id="A0A483TN27"/>
<evidence type="ECO:0000313" key="6">
    <source>
        <dbReference type="EMBL" id="TCX39346.1"/>
    </source>
</evidence>
<organism evidence="10">
    <name type="scientific">Klebsiella pneumoniae</name>
    <dbReference type="NCBI Taxonomy" id="573"/>
    <lineage>
        <taxon>Bacteria</taxon>
        <taxon>Pseudomonadati</taxon>
        <taxon>Pseudomonadota</taxon>
        <taxon>Gammaproteobacteria</taxon>
        <taxon>Enterobacterales</taxon>
        <taxon>Enterobacteriaceae</taxon>
        <taxon>Klebsiella/Raoultella group</taxon>
        <taxon>Klebsiella</taxon>
        <taxon>Klebsiella pneumoniae complex</taxon>
    </lineage>
</organism>
<evidence type="ECO:0000313" key="11">
    <source>
        <dbReference type="EMBL" id="VGL15105.1"/>
    </source>
</evidence>
<proteinExistence type="predicted"/>
<keyword evidence="2" id="KW-0238">DNA-binding</keyword>
<evidence type="ECO:0000259" key="4">
    <source>
        <dbReference type="PROSITE" id="PS50949"/>
    </source>
</evidence>
<dbReference type="InterPro" id="IPR011663">
    <property type="entry name" value="UTRA"/>
</dbReference>